<reference evidence="2" key="1">
    <citation type="journal article" date="2020" name="Mol. Plant Microbe Interact.">
        <title>Genome Sequence of the Biocontrol Agent Coniothyrium minitans strain Conio (IMI 134523).</title>
        <authorList>
            <person name="Patel D."/>
            <person name="Shittu T.A."/>
            <person name="Baroncelli R."/>
            <person name="Muthumeenakshi S."/>
            <person name="Osborne T.H."/>
            <person name="Janganan T.K."/>
            <person name="Sreenivasaprasad S."/>
        </authorList>
    </citation>
    <scope>NUCLEOTIDE SEQUENCE</scope>
    <source>
        <strain evidence="2">Conio</strain>
    </source>
</reference>
<sequence>MSAGFSGLHALSSTRLHLHCQWLNAPLSLRRFMPPALDRLLASPSALRLLRTIATAQVPPTAWLHAAECVACICPRRSYATEPPDGDDERPRWRRWKEQEGLRRHAKENLKVFGETRQASKRIESVQDLVHRLQEAVRSKGRDQVLKEWIFRTRTGFELPTDDTPEAHVLWGTFIKDPRVVVELLAYAADLRKRTGHVYPRLYELCIAHWLPKPMHHRQALAHHQFMRRELQLGQLPLQHLTRILKTRLKPAMYDTLLEIYKDSNETNLYDEVVPWLRPFPAWALAWHAACILKGDLPSPEVAATPMVRSFIAHNAASSISKVRKNAAVAGSLGLDDEMDQALLRRLRGQDTAPVRFEDAFCARMFATRAVPPESVIRGLALVGVNEIGPLAVRAMASRTDPISELSQRFEDLKASGIVLQGCVFSLALESFAKQKQHFLVQSMLESDQHPEVYDNAKLQKELLDYYLEQRDWGQAHRTLAVLSLFHQKRATRAWNLLLQSHIERCSPSGIVQTLQSMALCKAAVDSTSLVRLKTDFLPSRHQGHRPGRRSRQTAVTSDRPRTFDDLRFVARVYLFILERDMAYIHPLTWREILRRFGMAYRLRELRRLVQWLCCWYTPQGQEVLSTVREPVFLNPAMKRFRSLLSARAIESRPLATGDQVKGQMRKNHPLRLLFPDSFKQALVVWGFRAGLVPNASVEQSLLPGSKDLGREGKKRHRRALRQASMVQRLGWDSGLKMLTELRDLGLHVNSSPVTKALKGVFINLFGRGRSRKKHNRMMQAANKTQYGEYVRRVNEIWGRPLFVEPQMYGRSNLHSLMWHPRFDRVVPRRSHLKLREIVSGNMEQSDAYAQRIDLSQEPAYPPANDDNDLGTRLARAREQRDILAQSADLSKDPGLQQVIATFEAKTRAMNPYAVPRREKPASTVLGSPAKTSSSSDEDRETTTGEAKDEEEQKEQERRA</sequence>
<dbReference type="AlphaFoldDB" id="A0A9P6GJK7"/>
<dbReference type="Proteomes" id="UP000756921">
    <property type="component" value="Unassembled WGS sequence"/>
</dbReference>
<comment type="caution">
    <text evidence="2">The sequence shown here is derived from an EMBL/GenBank/DDBJ whole genome shotgun (WGS) entry which is preliminary data.</text>
</comment>
<evidence type="ECO:0000313" key="3">
    <source>
        <dbReference type="Proteomes" id="UP000756921"/>
    </source>
</evidence>
<proteinExistence type="predicted"/>
<evidence type="ECO:0000313" key="2">
    <source>
        <dbReference type="EMBL" id="KAF9736604.1"/>
    </source>
</evidence>
<feature type="region of interest" description="Disordered" evidence="1">
    <location>
        <begin position="539"/>
        <end position="558"/>
    </location>
</feature>
<name>A0A9P6GJK7_9PLEO</name>
<protein>
    <submittedName>
        <fullName evidence="2">Pentatricopeptide repeat domain-containing protein</fullName>
    </submittedName>
</protein>
<dbReference type="OrthoDB" id="5366531at2759"/>
<feature type="region of interest" description="Disordered" evidence="1">
    <location>
        <begin position="911"/>
        <end position="960"/>
    </location>
</feature>
<evidence type="ECO:0000256" key="1">
    <source>
        <dbReference type="SAM" id="MobiDB-lite"/>
    </source>
</evidence>
<accession>A0A9P6GJK7</accession>
<gene>
    <name evidence="2" type="ORF">PMIN01_04383</name>
</gene>
<dbReference type="EMBL" id="WJXW01000004">
    <property type="protein sequence ID" value="KAF9736604.1"/>
    <property type="molecule type" value="Genomic_DNA"/>
</dbReference>
<feature type="compositionally biased region" description="Basic residues" evidence="1">
    <location>
        <begin position="542"/>
        <end position="552"/>
    </location>
</feature>
<organism evidence="2 3">
    <name type="scientific">Paraphaeosphaeria minitans</name>
    <dbReference type="NCBI Taxonomy" id="565426"/>
    <lineage>
        <taxon>Eukaryota</taxon>
        <taxon>Fungi</taxon>
        <taxon>Dikarya</taxon>
        <taxon>Ascomycota</taxon>
        <taxon>Pezizomycotina</taxon>
        <taxon>Dothideomycetes</taxon>
        <taxon>Pleosporomycetidae</taxon>
        <taxon>Pleosporales</taxon>
        <taxon>Massarineae</taxon>
        <taxon>Didymosphaeriaceae</taxon>
        <taxon>Paraphaeosphaeria</taxon>
    </lineage>
</organism>
<keyword evidence="3" id="KW-1185">Reference proteome</keyword>